<keyword evidence="2" id="KW-0004">4Fe-4S</keyword>
<evidence type="ECO:0000256" key="6">
    <source>
        <dbReference type="ARBA" id="ARBA00023014"/>
    </source>
</evidence>
<dbReference type="PROSITE" id="PS01305">
    <property type="entry name" value="MOAA_NIFB_PQQE"/>
    <property type="match status" value="1"/>
</dbReference>
<dbReference type="GO" id="GO:0051539">
    <property type="term" value="F:4 iron, 4 sulfur cluster binding"/>
    <property type="evidence" value="ECO:0007669"/>
    <property type="project" value="UniProtKB-KW"/>
</dbReference>
<comment type="caution">
    <text evidence="8">The sequence shown here is derived from an EMBL/GenBank/DDBJ whole genome shotgun (WGS) entry which is preliminary data.</text>
</comment>
<dbReference type="CDD" id="cd21124">
    <property type="entry name" value="SPASM_CteB-like"/>
    <property type="match status" value="1"/>
</dbReference>
<dbReference type="NCBIfam" id="TIGR03974">
    <property type="entry name" value="rSAM_six_Cys"/>
    <property type="match status" value="1"/>
</dbReference>
<dbReference type="PANTHER" id="PTHR43273:SF8">
    <property type="entry name" value="RADICAL SAM DOMAIN PROTEIN"/>
    <property type="match status" value="1"/>
</dbReference>
<dbReference type="InterPro" id="IPR007197">
    <property type="entry name" value="rSAM"/>
</dbReference>
<dbReference type="GO" id="GO:0016491">
    <property type="term" value="F:oxidoreductase activity"/>
    <property type="evidence" value="ECO:0007669"/>
    <property type="project" value="InterPro"/>
</dbReference>
<accession>A0A140L8X5</accession>
<organism evidence="8 9">
    <name type="scientific">Thermotalea metallivorans</name>
    <dbReference type="NCBI Taxonomy" id="520762"/>
    <lineage>
        <taxon>Bacteria</taxon>
        <taxon>Bacillati</taxon>
        <taxon>Bacillota</taxon>
        <taxon>Clostridia</taxon>
        <taxon>Peptostreptococcales</taxon>
        <taxon>Thermotaleaceae</taxon>
        <taxon>Thermotalea</taxon>
    </lineage>
</organism>
<dbReference type="SFLD" id="SFLDS00029">
    <property type="entry name" value="Radical_SAM"/>
    <property type="match status" value="1"/>
</dbReference>
<dbReference type="PANTHER" id="PTHR43273">
    <property type="entry name" value="ANAEROBIC SULFATASE-MATURATING ENZYME HOMOLOG ASLB-RELATED"/>
    <property type="match status" value="1"/>
</dbReference>
<proteinExistence type="predicted"/>
<dbReference type="STRING" id="520762.AN619_05270"/>
<dbReference type="InterPro" id="IPR000385">
    <property type="entry name" value="MoaA_NifB_PqqE_Fe-S-bd_CS"/>
</dbReference>
<dbReference type="Proteomes" id="UP000070456">
    <property type="component" value="Unassembled WGS sequence"/>
</dbReference>
<dbReference type="SUPFAM" id="SSF102114">
    <property type="entry name" value="Radical SAM enzymes"/>
    <property type="match status" value="1"/>
</dbReference>
<dbReference type="InterPro" id="IPR024025">
    <property type="entry name" value="SCIFF_rSAM_maturase"/>
</dbReference>
<evidence type="ECO:0000256" key="5">
    <source>
        <dbReference type="ARBA" id="ARBA00023004"/>
    </source>
</evidence>
<protein>
    <recommendedName>
        <fullName evidence="7">Radical SAM core domain-containing protein</fullName>
    </recommendedName>
</protein>
<dbReference type="InterPro" id="IPR023867">
    <property type="entry name" value="Sulphatase_maturase_rSAM"/>
</dbReference>
<dbReference type="InterPro" id="IPR013785">
    <property type="entry name" value="Aldolase_TIM"/>
</dbReference>
<evidence type="ECO:0000259" key="7">
    <source>
        <dbReference type="PROSITE" id="PS51918"/>
    </source>
</evidence>
<dbReference type="Pfam" id="PF13186">
    <property type="entry name" value="SPASM"/>
    <property type="match status" value="1"/>
</dbReference>
<evidence type="ECO:0000256" key="2">
    <source>
        <dbReference type="ARBA" id="ARBA00022485"/>
    </source>
</evidence>
<dbReference type="InterPro" id="IPR058240">
    <property type="entry name" value="rSAM_sf"/>
</dbReference>
<keyword evidence="6" id="KW-0411">Iron-sulfur</keyword>
<comment type="cofactor">
    <cofactor evidence="1">
        <name>[4Fe-4S] cluster</name>
        <dbReference type="ChEBI" id="CHEBI:49883"/>
    </cofactor>
</comment>
<dbReference type="Pfam" id="PF13353">
    <property type="entry name" value="Fer4_12"/>
    <property type="match status" value="1"/>
</dbReference>
<feature type="domain" description="Radical SAM core" evidence="7">
    <location>
        <begin position="88"/>
        <end position="313"/>
    </location>
</feature>
<sequence length="452" mass="51943">MIHKFKQDDVRIVLDVNSGAVHVVDEIVYDILNYYREKNNDEIIALLAGRYPKESIREAIDEIRTLESEGLLFTEDGYSSHPAFLNRKPVVKALCLHVAHDCNIRCKYCFASQGNFKGERSLMPLDVGKKALDFLIEHSGARKNLEVDFFGGEPLMNFDVVKELVNYGRKREAETGKRFRFTLTTNGVLLNEDNMQYINEHMDNVVLSIDGRKEVNDNMRYTIHGNGTYDMIVPKLLKMAEMRNGKSYYVRGTFTRDNLDFSSDVLHLADLGFKNTSVEPVVAEADKAYAIREEDLDYIFEQYETLAREYVKRHKMGQDFHFFHFMIDLSQGPCVIKRLTGCGAGAEYLAITPEGDIYPCHQFVGNEAFRMGNILHGEFEKELQISFGNAHVYNKEKCNECWAKFYCSGGCHANAYHFHKDIHIPYEIGCQMEKKRIECSLFIQAKLMKGEA</sequence>
<dbReference type="SFLD" id="SFLDG01067">
    <property type="entry name" value="SPASM/twitch_domain_containing"/>
    <property type="match status" value="1"/>
</dbReference>
<dbReference type="Gene3D" id="3.20.20.70">
    <property type="entry name" value="Aldolase class I"/>
    <property type="match status" value="1"/>
</dbReference>
<dbReference type="GO" id="GO:0046872">
    <property type="term" value="F:metal ion binding"/>
    <property type="evidence" value="ECO:0007669"/>
    <property type="project" value="UniProtKB-KW"/>
</dbReference>
<reference evidence="8 9" key="1">
    <citation type="submission" date="2015-12" db="EMBL/GenBank/DDBJ databases">
        <title>Draft genome sequence of the thermoanaerobe Thermotalea metallivorans, an isolate from the runoff channel of the Great Artesian Basin, Australia.</title>
        <authorList>
            <person name="Patel B.K."/>
        </authorList>
    </citation>
    <scope>NUCLEOTIDE SEQUENCE [LARGE SCALE GENOMIC DNA]</scope>
    <source>
        <strain evidence="8 9">B2-1</strain>
    </source>
</reference>
<dbReference type="EMBL" id="LOEE01000019">
    <property type="protein sequence ID" value="KXG77000.1"/>
    <property type="molecule type" value="Genomic_DNA"/>
</dbReference>
<name>A0A140L8X5_9FIRM</name>
<evidence type="ECO:0000313" key="8">
    <source>
        <dbReference type="EMBL" id="KXG77000.1"/>
    </source>
</evidence>
<keyword evidence="3" id="KW-0949">S-adenosyl-L-methionine</keyword>
<dbReference type="RefSeq" id="WP_068554827.1">
    <property type="nucleotide sequence ID" value="NZ_LOEE01000019.1"/>
</dbReference>
<keyword evidence="9" id="KW-1185">Reference proteome</keyword>
<dbReference type="PROSITE" id="PS51918">
    <property type="entry name" value="RADICAL_SAM"/>
    <property type="match status" value="1"/>
</dbReference>
<evidence type="ECO:0000313" key="9">
    <source>
        <dbReference type="Proteomes" id="UP000070456"/>
    </source>
</evidence>
<dbReference type="OrthoDB" id="9808591at2"/>
<dbReference type="InterPro" id="IPR047602">
    <property type="entry name" value="SPASM_CteB-like"/>
</dbReference>
<keyword evidence="4" id="KW-0479">Metal-binding</keyword>
<evidence type="ECO:0000256" key="3">
    <source>
        <dbReference type="ARBA" id="ARBA00022691"/>
    </source>
</evidence>
<dbReference type="InterPro" id="IPR023885">
    <property type="entry name" value="4Fe4S-binding_SPASM_dom"/>
</dbReference>
<dbReference type="NCBIfam" id="TIGR04085">
    <property type="entry name" value="rSAM_more_4Fe4S"/>
    <property type="match status" value="1"/>
</dbReference>
<gene>
    <name evidence="8" type="ORF">AN619_05270</name>
</gene>
<dbReference type="SFLD" id="SFLDG01384">
    <property type="entry name" value="thioether_bond_formation_requi"/>
    <property type="match status" value="1"/>
</dbReference>
<dbReference type="SFLD" id="SFLDG01386">
    <property type="entry name" value="main_SPASM_domain-containing"/>
    <property type="match status" value="1"/>
</dbReference>
<evidence type="ECO:0000256" key="4">
    <source>
        <dbReference type="ARBA" id="ARBA00022723"/>
    </source>
</evidence>
<dbReference type="CDD" id="cd01335">
    <property type="entry name" value="Radical_SAM"/>
    <property type="match status" value="1"/>
</dbReference>
<keyword evidence="5" id="KW-0408">Iron</keyword>
<dbReference type="AlphaFoldDB" id="A0A140L8X5"/>
<dbReference type="PATRIC" id="fig|520762.4.peg.602"/>
<evidence type="ECO:0000256" key="1">
    <source>
        <dbReference type="ARBA" id="ARBA00001966"/>
    </source>
</evidence>